<reference evidence="1" key="1">
    <citation type="journal article" date="2023" name="G3 (Bethesda)">
        <title>A reference genome for the long-term kleptoplast-retaining sea slug Elysia crispata morphotype clarki.</title>
        <authorList>
            <person name="Eastman K.E."/>
            <person name="Pendleton A.L."/>
            <person name="Shaikh M.A."/>
            <person name="Suttiyut T."/>
            <person name="Ogas R."/>
            <person name="Tomko P."/>
            <person name="Gavelis G."/>
            <person name="Widhalm J.R."/>
            <person name="Wisecaver J.H."/>
        </authorList>
    </citation>
    <scope>NUCLEOTIDE SEQUENCE</scope>
    <source>
        <strain evidence="1">ECLA1</strain>
    </source>
</reference>
<keyword evidence="2" id="KW-1185">Reference proteome</keyword>
<accession>A0AAE0YN33</accession>
<organism evidence="1 2">
    <name type="scientific">Elysia crispata</name>
    <name type="common">lettuce slug</name>
    <dbReference type="NCBI Taxonomy" id="231223"/>
    <lineage>
        <taxon>Eukaryota</taxon>
        <taxon>Metazoa</taxon>
        <taxon>Spiralia</taxon>
        <taxon>Lophotrochozoa</taxon>
        <taxon>Mollusca</taxon>
        <taxon>Gastropoda</taxon>
        <taxon>Heterobranchia</taxon>
        <taxon>Euthyneura</taxon>
        <taxon>Panpulmonata</taxon>
        <taxon>Sacoglossa</taxon>
        <taxon>Placobranchoidea</taxon>
        <taxon>Plakobranchidae</taxon>
        <taxon>Elysia</taxon>
    </lineage>
</organism>
<dbReference type="EMBL" id="JAWDGP010005809">
    <property type="protein sequence ID" value="KAK3751721.1"/>
    <property type="molecule type" value="Genomic_DNA"/>
</dbReference>
<name>A0AAE0YN33_9GAST</name>
<dbReference type="AlphaFoldDB" id="A0AAE0YN33"/>
<gene>
    <name evidence="1" type="ORF">RRG08_065627</name>
</gene>
<sequence length="89" mass="9505">MPWFFNRQAPTIEGSGPTVPACLDVWSSGPGLNHRFGSGTRTERDRGLLPGLATVATGASVFASIRFPRELLPLLPLLPGPVPDELPAR</sequence>
<comment type="caution">
    <text evidence="1">The sequence shown here is derived from an EMBL/GenBank/DDBJ whole genome shotgun (WGS) entry which is preliminary data.</text>
</comment>
<evidence type="ECO:0000313" key="2">
    <source>
        <dbReference type="Proteomes" id="UP001283361"/>
    </source>
</evidence>
<evidence type="ECO:0000313" key="1">
    <source>
        <dbReference type="EMBL" id="KAK3751721.1"/>
    </source>
</evidence>
<proteinExistence type="predicted"/>
<dbReference type="Proteomes" id="UP001283361">
    <property type="component" value="Unassembled WGS sequence"/>
</dbReference>
<protein>
    <submittedName>
        <fullName evidence="1">Uncharacterized protein</fullName>
    </submittedName>
</protein>